<feature type="transmembrane region" description="Helical" evidence="1">
    <location>
        <begin position="406"/>
        <end position="424"/>
    </location>
</feature>
<protein>
    <recommendedName>
        <fullName evidence="4">O-antigen ligase domain-containing protein</fullName>
    </recommendedName>
</protein>
<dbReference type="Proteomes" id="UP001500121">
    <property type="component" value="Unassembled WGS sequence"/>
</dbReference>
<feature type="transmembrane region" description="Helical" evidence="1">
    <location>
        <begin position="132"/>
        <end position="150"/>
    </location>
</feature>
<keyword evidence="3" id="KW-1185">Reference proteome</keyword>
<dbReference type="EMBL" id="BAABLP010000006">
    <property type="protein sequence ID" value="GAA4753662.1"/>
    <property type="molecule type" value="Genomic_DNA"/>
</dbReference>
<comment type="caution">
    <text evidence="2">The sequence shown here is derived from an EMBL/GenBank/DDBJ whole genome shotgun (WGS) entry which is preliminary data.</text>
</comment>
<feature type="transmembrane region" description="Helical" evidence="1">
    <location>
        <begin position="381"/>
        <end position="400"/>
    </location>
</feature>
<evidence type="ECO:0000256" key="1">
    <source>
        <dbReference type="SAM" id="Phobius"/>
    </source>
</evidence>
<gene>
    <name evidence="2" type="ORF">GCM10025783_28210</name>
</gene>
<sequence length="435" mass="44652">MSAPAIAVPVAGARSIRGVLAVQHGALAAFVVACFAPYLVRSVASPAIFASVVLWAFVAAELVRRQAAAAAFAVWIAVPVVLLCIAYGLNTLPDVAKAAAGELPAAFGQFGVELPIAAVAGALLVGSGRTRGVARVVRVVAAGCALAALIERRTGRQFFPGNVVNTNFGYTQQVQGAALTDSGALRGIVAADHPLVLALLLATTVAIVLAGPLRPARFLELGVLLAGIWATDSSGPLAVALLAVVLRCAAPVLRRAGVHHGIGLPAARVLFALGVSALLLAAAFVWHPVIDPGALDQSTLYRFALFSFIPVAIAAQPFGYGLAGPPRGLFVVESPGHPLDVAATVDSEAVLMVLRFGLIGLLVFLAIAWISTRAVLDRSSLRAGGGALAVMTGCGAIVAIEVWPTVSAAWVLLIAFTLSLLVAARRKRLEQGEVR</sequence>
<keyword evidence="1" id="KW-0472">Membrane</keyword>
<evidence type="ECO:0008006" key="4">
    <source>
        <dbReference type="Google" id="ProtNLM"/>
    </source>
</evidence>
<feature type="transmembrane region" description="Helical" evidence="1">
    <location>
        <begin position="349"/>
        <end position="369"/>
    </location>
</feature>
<feature type="transmembrane region" description="Helical" evidence="1">
    <location>
        <begin position="299"/>
        <end position="320"/>
    </location>
</feature>
<feature type="transmembrane region" description="Helical" evidence="1">
    <location>
        <begin position="195"/>
        <end position="211"/>
    </location>
</feature>
<evidence type="ECO:0000313" key="3">
    <source>
        <dbReference type="Proteomes" id="UP001500121"/>
    </source>
</evidence>
<dbReference type="RefSeq" id="WP_345481942.1">
    <property type="nucleotide sequence ID" value="NZ_BAABLP010000006.1"/>
</dbReference>
<feature type="transmembrane region" description="Helical" evidence="1">
    <location>
        <begin position="105"/>
        <end position="125"/>
    </location>
</feature>
<feature type="transmembrane region" description="Helical" evidence="1">
    <location>
        <begin position="20"/>
        <end position="40"/>
    </location>
</feature>
<evidence type="ECO:0000313" key="2">
    <source>
        <dbReference type="EMBL" id="GAA4753662.1"/>
    </source>
</evidence>
<reference evidence="3" key="1">
    <citation type="journal article" date="2019" name="Int. J. Syst. Evol. Microbiol.">
        <title>The Global Catalogue of Microorganisms (GCM) 10K type strain sequencing project: providing services to taxonomists for standard genome sequencing and annotation.</title>
        <authorList>
            <consortium name="The Broad Institute Genomics Platform"/>
            <consortium name="The Broad Institute Genome Sequencing Center for Infectious Disease"/>
            <person name="Wu L."/>
            <person name="Ma J."/>
        </authorList>
    </citation>
    <scope>NUCLEOTIDE SEQUENCE [LARGE SCALE GENOMIC DNA]</scope>
    <source>
        <strain evidence="3">JCM 19015</strain>
    </source>
</reference>
<feature type="transmembrane region" description="Helical" evidence="1">
    <location>
        <begin position="46"/>
        <end position="63"/>
    </location>
</feature>
<feature type="transmembrane region" description="Helical" evidence="1">
    <location>
        <begin position="70"/>
        <end position="89"/>
    </location>
</feature>
<name>A0ABP8ZDN9_9MICO</name>
<feature type="transmembrane region" description="Helical" evidence="1">
    <location>
        <begin position="223"/>
        <end position="246"/>
    </location>
</feature>
<keyword evidence="1" id="KW-1133">Transmembrane helix</keyword>
<proteinExistence type="predicted"/>
<feature type="transmembrane region" description="Helical" evidence="1">
    <location>
        <begin position="266"/>
        <end position="287"/>
    </location>
</feature>
<keyword evidence="1" id="KW-0812">Transmembrane</keyword>
<organism evidence="2 3">
    <name type="scientific">Amnibacterium soli</name>
    <dbReference type="NCBI Taxonomy" id="1282736"/>
    <lineage>
        <taxon>Bacteria</taxon>
        <taxon>Bacillati</taxon>
        <taxon>Actinomycetota</taxon>
        <taxon>Actinomycetes</taxon>
        <taxon>Micrococcales</taxon>
        <taxon>Microbacteriaceae</taxon>
        <taxon>Amnibacterium</taxon>
    </lineage>
</organism>
<accession>A0ABP8ZDN9</accession>